<dbReference type="Gene3D" id="1.10.575.10">
    <property type="entry name" value="P1 Nuclease"/>
    <property type="match status" value="1"/>
</dbReference>
<dbReference type="InterPro" id="IPR008947">
    <property type="entry name" value="PLipase_C/P1_nuclease_dom_sf"/>
</dbReference>
<comment type="caution">
    <text evidence="8">The sequence shown here is derived from an EMBL/GenBank/DDBJ whole genome shotgun (WGS) entry which is preliminary data.</text>
</comment>
<keyword evidence="4" id="KW-0255">Endonuclease</keyword>
<dbReference type="GO" id="GO:0006308">
    <property type="term" value="P:DNA catabolic process"/>
    <property type="evidence" value="ECO:0007669"/>
    <property type="project" value="InterPro"/>
</dbReference>
<dbReference type="GO" id="GO:0046872">
    <property type="term" value="F:metal ion binding"/>
    <property type="evidence" value="ECO:0007669"/>
    <property type="project" value="UniProtKB-KW"/>
</dbReference>
<dbReference type="GO" id="GO:0003676">
    <property type="term" value="F:nucleic acid binding"/>
    <property type="evidence" value="ECO:0007669"/>
    <property type="project" value="InterPro"/>
</dbReference>
<protein>
    <submittedName>
        <fullName evidence="8">1795_t:CDS:1</fullName>
    </submittedName>
</protein>
<reference evidence="8" key="1">
    <citation type="submission" date="2021-06" db="EMBL/GenBank/DDBJ databases">
        <authorList>
            <person name="Kallberg Y."/>
            <person name="Tangrot J."/>
            <person name="Rosling A."/>
        </authorList>
    </citation>
    <scope>NUCLEOTIDE SEQUENCE</scope>
    <source>
        <strain evidence="8">BR232B</strain>
    </source>
</reference>
<dbReference type="PANTHER" id="PTHR33146:SF26">
    <property type="entry name" value="ENDONUCLEASE 4"/>
    <property type="match status" value="1"/>
</dbReference>
<dbReference type="Pfam" id="PF02265">
    <property type="entry name" value="S1-P1_nuclease"/>
    <property type="match status" value="1"/>
</dbReference>
<keyword evidence="5" id="KW-0378">Hydrolase</keyword>
<evidence type="ECO:0000256" key="4">
    <source>
        <dbReference type="ARBA" id="ARBA00022759"/>
    </source>
</evidence>
<dbReference type="EMBL" id="CAJVPI010001427">
    <property type="protein sequence ID" value="CAG8612217.1"/>
    <property type="molecule type" value="Genomic_DNA"/>
</dbReference>
<evidence type="ECO:0000256" key="5">
    <source>
        <dbReference type="ARBA" id="ARBA00022801"/>
    </source>
</evidence>
<dbReference type="Proteomes" id="UP000789739">
    <property type="component" value="Unassembled WGS sequence"/>
</dbReference>
<dbReference type="InterPro" id="IPR003154">
    <property type="entry name" value="S1/P1nuclease"/>
</dbReference>
<keyword evidence="3" id="KW-0479">Metal-binding</keyword>
<dbReference type="GO" id="GO:0016788">
    <property type="term" value="F:hydrolase activity, acting on ester bonds"/>
    <property type="evidence" value="ECO:0007669"/>
    <property type="project" value="InterPro"/>
</dbReference>
<dbReference type="AlphaFoldDB" id="A0A9N9CU56"/>
<dbReference type="SUPFAM" id="SSF48537">
    <property type="entry name" value="Phospholipase C/P1 nuclease"/>
    <property type="match status" value="2"/>
</dbReference>
<dbReference type="GO" id="GO:0004519">
    <property type="term" value="F:endonuclease activity"/>
    <property type="evidence" value="ECO:0007669"/>
    <property type="project" value="UniProtKB-KW"/>
</dbReference>
<evidence type="ECO:0000256" key="6">
    <source>
        <dbReference type="ARBA" id="ARBA00023157"/>
    </source>
</evidence>
<proteinExistence type="inferred from homology"/>
<gene>
    <name evidence="8" type="ORF">PBRASI_LOCUS8235</name>
</gene>
<dbReference type="PANTHER" id="PTHR33146">
    <property type="entry name" value="ENDONUCLEASE 4"/>
    <property type="match status" value="1"/>
</dbReference>
<evidence type="ECO:0000313" key="9">
    <source>
        <dbReference type="Proteomes" id="UP000789739"/>
    </source>
</evidence>
<keyword evidence="6" id="KW-1015">Disulfide bond</keyword>
<keyword evidence="2" id="KW-0540">Nuclease</keyword>
<evidence type="ECO:0000256" key="2">
    <source>
        <dbReference type="ARBA" id="ARBA00022722"/>
    </source>
</evidence>
<keyword evidence="9" id="KW-1185">Reference proteome</keyword>
<evidence type="ECO:0000256" key="1">
    <source>
        <dbReference type="ARBA" id="ARBA00009547"/>
    </source>
</evidence>
<organism evidence="8 9">
    <name type="scientific">Paraglomus brasilianum</name>
    <dbReference type="NCBI Taxonomy" id="144538"/>
    <lineage>
        <taxon>Eukaryota</taxon>
        <taxon>Fungi</taxon>
        <taxon>Fungi incertae sedis</taxon>
        <taxon>Mucoromycota</taxon>
        <taxon>Glomeromycotina</taxon>
        <taxon>Glomeromycetes</taxon>
        <taxon>Paraglomerales</taxon>
        <taxon>Paraglomeraceae</taxon>
        <taxon>Paraglomus</taxon>
    </lineage>
</organism>
<evidence type="ECO:0000256" key="3">
    <source>
        <dbReference type="ARBA" id="ARBA00022723"/>
    </source>
</evidence>
<accession>A0A9N9CU56</accession>
<evidence type="ECO:0000313" key="8">
    <source>
        <dbReference type="EMBL" id="CAG8612217.1"/>
    </source>
</evidence>
<comment type="similarity">
    <text evidence="1">Belongs to the nuclease type I family.</text>
</comment>
<dbReference type="CDD" id="cd11010">
    <property type="entry name" value="S1-P1_nuclease"/>
    <property type="match status" value="1"/>
</dbReference>
<keyword evidence="7" id="KW-0325">Glycoprotein</keyword>
<name>A0A9N9CU56_9GLOM</name>
<evidence type="ECO:0000256" key="7">
    <source>
        <dbReference type="ARBA" id="ARBA00023180"/>
    </source>
</evidence>
<dbReference type="OrthoDB" id="441446at2759"/>
<sequence length="271" mass="29694">MHLRGLIQLKGTLCGVGPRNFTTLTLKMIRRQLAMFQRTVIAKTEIALLEATIANYTSRLDSSSGLSFTERSIALRFLTHFLGDITQPLHVCGREIGGNGHHVIFDGRQSENLHGIWDSDMWLKSDACLPPIDNNSKIELKHLFPLPTPQVRKRLDDFSGSIDAAIEAYAANLTSAIMSGDYKDISSGWVSCIGGLKATTQCPLQWAADSNALNCKIVWSYVLDNPGTDLDGEYYDSVVPYIDLQLAKGGYMLGTLLNSLLSGTGSVVLQD</sequence>